<keyword evidence="2 4" id="KW-0808">Transferase</keyword>
<evidence type="ECO:0000256" key="2">
    <source>
        <dbReference type="ARBA" id="ARBA00022679"/>
    </source>
</evidence>
<dbReference type="eggNOG" id="COG2226">
    <property type="taxonomic scope" value="Bacteria"/>
</dbReference>
<evidence type="ECO:0000256" key="1">
    <source>
        <dbReference type="ARBA" id="ARBA00022603"/>
    </source>
</evidence>
<gene>
    <name evidence="4" type="ORF">CDOO_12230</name>
</gene>
<dbReference type="RefSeq" id="WP_020384627.1">
    <property type="nucleotide sequence ID" value="NZ_AQUX01000005.1"/>
</dbReference>
<dbReference type="GO" id="GO:0032259">
    <property type="term" value="P:methylation"/>
    <property type="evidence" value="ECO:0007669"/>
    <property type="project" value="UniProtKB-KW"/>
</dbReference>
<dbReference type="AlphaFoldDB" id="A0A097III8"/>
<dbReference type="GO" id="GO:0008168">
    <property type="term" value="F:methyltransferase activity"/>
    <property type="evidence" value="ECO:0007669"/>
    <property type="project" value="UniProtKB-KW"/>
</dbReference>
<evidence type="ECO:0000313" key="4">
    <source>
        <dbReference type="EMBL" id="AIT61938.1"/>
    </source>
</evidence>
<keyword evidence="1 4" id="KW-0489">Methyltransferase</keyword>
<dbReference type="HOGENOM" id="CLU_060397_1_0_11"/>
<dbReference type="EMBL" id="CP006764">
    <property type="protein sequence ID" value="AIT61938.1"/>
    <property type="molecule type" value="Genomic_DNA"/>
</dbReference>
<evidence type="ECO:0000313" key="5">
    <source>
        <dbReference type="Proteomes" id="UP000029914"/>
    </source>
</evidence>
<proteinExistence type="predicted"/>
<feature type="domain" description="Methyltransferase" evidence="3">
    <location>
        <begin position="47"/>
        <end position="136"/>
    </location>
</feature>
<dbReference type="CDD" id="cd02440">
    <property type="entry name" value="AdoMet_MTases"/>
    <property type="match status" value="1"/>
</dbReference>
<dbReference type="SUPFAM" id="SSF53335">
    <property type="entry name" value="S-adenosyl-L-methionine-dependent methyltransferases"/>
    <property type="match status" value="1"/>
</dbReference>
<keyword evidence="5" id="KW-1185">Reference proteome</keyword>
<dbReference type="PANTHER" id="PTHR43861">
    <property type="entry name" value="TRANS-ACONITATE 2-METHYLTRANSFERASE-RELATED"/>
    <property type="match status" value="1"/>
</dbReference>
<dbReference type="Gene3D" id="3.40.50.150">
    <property type="entry name" value="Vaccinia Virus protein VP39"/>
    <property type="match status" value="1"/>
</dbReference>
<dbReference type="Proteomes" id="UP000029914">
    <property type="component" value="Chromosome"/>
</dbReference>
<reference evidence="4 5" key="1">
    <citation type="submission" date="2013-09" db="EMBL/GenBank/DDBJ databases">
        <title>Complete genome sequence of Corynebacterium doosanense CAU 212(T) (=DSM 45436(T)), isolated from activated sludge.</title>
        <authorList>
            <person name="Schaffert L."/>
            <person name="Albersmeier A."/>
            <person name="Kalinowski J."/>
            <person name="Ruckert C."/>
        </authorList>
    </citation>
    <scope>NUCLEOTIDE SEQUENCE [LARGE SCALE GENOMIC DNA]</scope>
    <source>
        <strain evidence="4 5">CAU 212</strain>
    </source>
</reference>
<organism evidence="4 5">
    <name type="scientific">Corynebacterium doosanense CAU 212 = DSM 45436</name>
    <dbReference type="NCBI Taxonomy" id="558173"/>
    <lineage>
        <taxon>Bacteria</taxon>
        <taxon>Bacillati</taxon>
        <taxon>Actinomycetota</taxon>
        <taxon>Actinomycetes</taxon>
        <taxon>Mycobacteriales</taxon>
        <taxon>Corynebacteriaceae</taxon>
        <taxon>Corynebacterium</taxon>
    </lineage>
</organism>
<protein>
    <submittedName>
        <fullName evidence="4">SAM-dependent methyltransferase</fullName>
    </submittedName>
</protein>
<accession>A0A097III8</accession>
<dbReference type="Pfam" id="PF13649">
    <property type="entry name" value="Methyltransf_25"/>
    <property type="match status" value="1"/>
</dbReference>
<dbReference type="InterPro" id="IPR041698">
    <property type="entry name" value="Methyltransf_25"/>
</dbReference>
<dbReference type="STRING" id="558173.CDOO_12230"/>
<name>A0A097III8_9CORY</name>
<dbReference type="PANTHER" id="PTHR43861:SF1">
    <property type="entry name" value="TRANS-ACONITATE 2-METHYLTRANSFERASE"/>
    <property type="match status" value="1"/>
</dbReference>
<dbReference type="KEGG" id="cdo:CDOO_12230"/>
<sequence length="201" mass="22377">MAYQHVRQSYEARASEYSELFGTIDATAADDRKAIAEWAASVDGNALDAGCGPGHWTAFSHEHGTHIEGLDLSPSLVRLASERFPNLSFQVGNLTCLPHRDNSQGGILSWYSIIHTPPAEVPQILNEFARVLRPGGTLLIGFFNGARVEPFDHAVVTAWFWPVHEIERELQRAGFEIVKAHRRIDEGCRPHGSVLARRRKT</sequence>
<dbReference type="InterPro" id="IPR029063">
    <property type="entry name" value="SAM-dependent_MTases_sf"/>
</dbReference>
<evidence type="ECO:0000259" key="3">
    <source>
        <dbReference type="Pfam" id="PF13649"/>
    </source>
</evidence>